<evidence type="ECO:0000256" key="1">
    <source>
        <dbReference type="SAM" id="MobiDB-lite"/>
    </source>
</evidence>
<organism evidence="2 3">
    <name type="scientific">Jiangella asiatica</name>
    <dbReference type="NCBI Taxonomy" id="2530372"/>
    <lineage>
        <taxon>Bacteria</taxon>
        <taxon>Bacillati</taxon>
        <taxon>Actinomycetota</taxon>
        <taxon>Actinomycetes</taxon>
        <taxon>Jiangellales</taxon>
        <taxon>Jiangellaceae</taxon>
        <taxon>Jiangella</taxon>
    </lineage>
</organism>
<feature type="region of interest" description="Disordered" evidence="1">
    <location>
        <begin position="133"/>
        <end position="154"/>
    </location>
</feature>
<proteinExistence type="predicted"/>
<protein>
    <submittedName>
        <fullName evidence="2">DUF1905 domain-containing protein</fullName>
    </submittedName>
</protein>
<evidence type="ECO:0000313" key="3">
    <source>
        <dbReference type="Proteomes" id="UP000294739"/>
    </source>
</evidence>
<dbReference type="InterPro" id="IPR015018">
    <property type="entry name" value="DUF1905"/>
</dbReference>
<keyword evidence="3" id="KW-1185">Reference proteome</keyword>
<comment type="caution">
    <text evidence="2">The sequence shown here is derived from an EMBL/GenBank/DDBJ whole genome shotgun (WGS) entry which is preliminary data.</text>
</comment>
<dbReference type="SUPFAM" id="SSF141694">
    <property type="entry name" value="AF2212/PG0164-like"/>
    <property type="match status" value="1"/>
</dbReference>
<dbReference type="Pfam" id="PF08922">
    <property type="entry name" value="DUF1905"/>
    <property type="match status" value="1"/>
</dbReference>
<reference evidence="2 3" key="1">
    <citation type="submission" date="2019-03" db="EMBL/GenBank/DDBJ databases">
        <title>Draft genome sequences of novel Actinobacteria.</title>
        <authorList>
            <person name="Sahin N."/>
            <person name="Ay H."/>
            <person name="Saygin H."/>
        </authorList>
    </citation>
    <scope>NUCLEOTIDE SEQUENCE [LARGE SCALE GENOMIC DNA]</scope>
    <source>
        <strain evidence="2 3">5K138</strain>
    </source>
</reference>
<dbReference type="InParanoid" id="A0A4R5DDA5"/>
<dbReference type="RefSeq" id="WP_131895287.1">
    <property type="nucleotide sequence ID" value="NZ_SMKZ01000017.1"/>
</dbReference>
<accession>A0A4R5DDA5</accession>
<dbReference type="InterPro" id="IPR037079">
    <property type="entry name" value="AF2212/PG0164-like_sf"/>
</dbReference>
<gene>
    <name evidence="2" type="ORF">E1269_13475</name>
</gene>
<sequence length="154" mass="16478">MTSEFDAVLVGQEDGPGCGFQLPFDPKETFGKARAPVLVSVDGRPPFRTTVAVYGGAGWVGLRKARRAELGVEAGDTVHVRIEPDDAPRVVRVPAELAAALGESPVAARAFEALSYTHRKEYAEWVAEARRQQTRDSRAATTVRKLLSGGAAST</sequence>
<dbReference type="OrthoDB" id="2604865at2"/>
<dbReference type="Gene3D" id="2.40.30.100">
    <property type="entry name" value="AF2212/PG0164-like"/>
    <property type="match status" value="1"/>
</dbReference>
<name>A0A4R5DDA5_9ACTN</name>
<dbReference type="EMBL" id="SMKZ01000017">
    <property type="protein sequence ID" value="TDE09644.1"/>
    <property type="molecule type" value="Genomic_DNA"/>
</dbReference>
<dbReference type="AlphaFoldDB" id="A0A4R5DDA5"/>
<dbReference type="Proteomes" id="UP000294739">
    <property type="component" value="Unassembled WGS sequence"/>
</dbReference>
<dbReference type="Pfam" id="PF13376">
    <property type="entry name" value="OmdA"/>
    <property type="match status" value="1"/>
</dbReference>
<evidence type="ECO:0000313" key="2">
    <source>
        <dbReference type="EMBL" id="TDE09644.1"/>
    </source>
</evidence>